<dbReference type="HOGENOM" id="CLU_030571_1_1_1"/>
<reference evidence="8" key="1">
    <citation type="journal article" date="2012" name="Proc. Natl. Acad. Sci. U.S.A.">
        <title>Genome sequence of the button mushroom Agaricus bisporus reveals mechanisms governing adaptation to a humic-rich ecological niche.</title>
        <authorList>
            <person name="Morin E."/>
            <person name="Kohler A."/>
            <person name="Baker A.R."/>
            <person name="Foulongne-Oriol M."/>
            <person name="Lombard V."/>
            <person name="Nagy L.G."/>
            <person name="Ohm R.A."/>
            <person name="Patyshakuliyeva A."/>
            <person name="Brun A."/>
            <person name="Aerts A.L."/>
            <person name="Bailey A.M."/>
            <person name="Billette C."/>
            <person name="Coutinho P.M."/>
            <person name="Deakin G."/>
            <person name="Doddapaneni H."/>
            <person name="Floudas D."/>
            <person name="Grimwood J."/>
            <person name="Hilden K."/>
            <person name="Kuees U."/>
            <person name="LaButti K.M."/>
            <person name="Lapidus A."/>
            <person name="Lindquist E.A."/>
            <person name="Lucas S.M."/>
            <person name="Murat C."/>
            <person name="Riley R.W."/>
            <person name="Salamov A.A."/>
            <person name="Schmutz J."/>
            <person name="Subramanian V."/>
            <person name="Woesten H.A.B."/>
            <person name="Xu J."/>
            <person name="Eastwood D.C."/>
            <person name="Foster G.D."/>
            <person name="Sonnenberg A.S."/>
            <person name="Cullen D."/>
            <person name="de Vries R.P."/>
            <person name="Lundell T."/>
            <person name="Hibbett D.S."/>
            <person name="Henrissat B."/>
            <person name="Burton K.S."/>
            <person name="Kerrigan R.W."/>
            <person name="Challen M.P."/>
            <person name="Grigoriev I.V."/>
            <person name="Martin F."/>
        </authorList>
    </citation>
    <scope>NUCLEOTIDE SEQUENCE [LARGE SCALE GENOMIC DNA]</scope>
    <source>
        <strain evidence="8">JB137-S8 / ATCC MYA-4627 / FGSC 10392</strain>
    </source>
</reference>
<evidence type="ECO:0000256" key="4">
    <source>
        <dbReference type="ARBA" id="ARBA00022801"/>
    </source>
</evidence>
<protein>
    <recommendedName>
        <fullName evidence="6">Metallo-beta-lactamase domain-containing protein</fullName>
    </recommendedName>
</protein>
<proteinExistence type="inferred from homology"/>
<dbReference type="EMBL" id="JH971390">
    <property type="protein sequence ID" value="EKM79140.1"/>
    <property type="molecule type" value="Genomic_DNA"/>
</dbReference>
<comment type="cofactor">
    <cofactor evidence="1">
        <name>Zn(2+)</name>
        <dbReference type="ChEBI" id="CHEBI:29105"/>
    </cofactor>
</comment>
<dbReference type="eggNOG" id="ENOG502S1A6">
    <property type="taxonomic scope" value="Eukaryota"/>
</dbReference>
<dbReference type="STRING" id="597362.K5XVG6"/>
<dbReference type="CDD" id="cd07730">
    <property type="entry name" value="metallo-hydrolase-like_MBL-fold"/>
    <property type="match status" value="1"/>
</dbReference>
<dbReference type="InParanoid" id="K5XVG6"/>
<dbReference type="GO" id="GO:0046872">
    <property type="term" value="F:metal ion binding"/>
    <property type="evidence" value="ECO:0007669"/>
    <property type="project" value="UniProtKB-KW"/>
</dbReference>
<feature type="domain" description="Metallo-beta-lactamase" evidence="6">
    <location>
        <begin position="43"/>
        <end position="273"/>
    </location>
</feature>
<gene>
    <name evidence="7" type="ORF">AGABI1DRAFT_58526</name>
</gene>
<accession>K5XVG6</accession>
<evidence type="ECO:0000256" key="3">
    <source>
        <dbReference type="ARBA" id="ARBA00022723"/>
    </source>
</evidence>
<dbReference type="Pfam" id="PF00753">
    <property type="entry name" value="Lactamase_B"/>
    <property type="match status" value="1"/>
</dbReference>
<keyword evidence="5" id="KW-0862">Zinc</keyword>
<dbReference type="InterPro" id="IPR036866">
    <property type="entry name" value="RibonucZ/Hydroxyglut_hydro"/>
</dbReference>
<dbReference type="GO" id="GO:0016787">
    <property type="term" value="F:hydrolase activity"/>
    <property type="evidence" value="ECO:0007669"/>
    <property type="project" value="UniProtKB-KW"/>
</dbReference>
<dbReference type="KEGG" id="abp:AGABI1DRAFT58526"/>
<organism evidence="7 8">
    <name type="scientific">Agaricus bisporus var. burnettii (strain JB137-S8 / ATCC MYA-4627 / FGSC 10392)</name>
    <name type="common">White button mushroom</name>
    <dbReference type="NCBI Taxonomy" id="597362"/>
    <lineage>
        <taxon>Eukaryota</taxon>
        <taxon>Fungi</taxon>
        <taxon>Dikarya</taxon>
        <taxon>Basidiomycota</taxon>
        <taxon>Agaricomycotina</taxon>
        <taxon>Agaricomycetes</taxon>
        <taxon>Agaricomycetidae</taxon>
        <taxon>Agaricales</taxon>
        <taxon>Agaricineae</taxon>
        <taxon>Agaricaceae</taxon>
        <taxon>Agaricus</taxon>
    </lineage>
</organism>
<dbReference type="SMART" id="SM00849">
    <property type="entry name" value="Lactamase_B"/>
    <property type="match status" value="1"/>
</dbReference>
<comment type="similarity">
    <text evidence="2">Belongs to the metallo-beta-lactamase superfamily.</text>
</comment>
<dbReference type="RefSeq" id="XP_007329701.1">
    <property type="nucleotide sequence ID" value="XM_007329639.1"/>
</dbReference>
<evidence type="ECO:0000259" key="6">
    <source>
        <dbReference type="SMART" id="SM00849"/>
    </source>
</evidence>
<dbReference type="OMA" id="NGWRESA"/>
<evidence type="ECO:0000256" key="2">
    <source>
        <dbReference type="ARBA" id="ARBA00007749"/>
    </source>
</evidence>
<dbReference type="InterPro" id="IPR001279">
    <property type="entry name" value="Metallo-B-lactamas"/>
</dbReference>
<sequence>MSLPPPNSNQPYCTVSALEGGTLSLDYATFNDNAIPGEIHRVPSLSFLLRHSANKKRLVFDLGIRKDWQNLPPIILRWNEDFLSEVEQDVVESLAKGGLTPDDIDTVCLSHVHWDHHGHAPSFPQSKFVVGGDTLKFIESSGFYSESQNPESPFPEDLLPMKDTHFLGEDVKWERVGPFPRAHDFYGDGSLYIIDAAGHTPGHINLLARTSADGAWIYLAADSAHHFNLITGKSNIACGPDGCAHMSKELAEDTIRRIREVMVDPRVRVMIAHDKAWYDDNKDGVAFFPGAIPSF</sequence>
<dbReference type="PANTHER" id="PTHR42978">
    <property type="entry name" value="QUORUM-QUENCHING LACTONASE YTNP-RELATED-RELATED"/>
    <property type="match status" value="1"/>
</dbReference>
<name>K5XVG6_AGABU</name>
<keyword evidence="3" id="KW-0479">Metal-binding</keyword>
<dbReference type="InterPro" id="IPR051013">
    <property type="entry name" value="MBL_superfamily_lactonases"/>
</dbReference>
<dbReference type="Proteomes" id="UP000008493">
    <property type="component" value="Unassembled WGS sequence"/>
</dbReference>
<dbReference type="OrthoDB" id="10250730at2759"/>
<dbReference type="Gene3D" id="3.60.15.10">
    <property type="entry name" value="Ribonuclease Z/Hydroxyacylglutathione hydrolase-like"/>
    <property type="match status" value="1"/>
</dbReference>
<dbReference type="GeneID" id="18830251"/>
<keyword evidence="8" id="KW-1185">Reference proteome</keyword>
<dbReference type="AlphaFoldDB" id="K5XVG6"/>
<dbReference type="PANTHER" id="PTHR42978:SF2">
    <property type="entry name" value="102 KBASES UNSTABLE REGION: FROM 1 TO 119443"/>
    <property type="match status" value="1"/>
</dbReference>
<evidence type="ECO:0000313" key="7">
    <source>
        <dbReference type="EMBL" id="EKM79140.1"/>
    </source>
</evidence>
<keyword evidence="4" id="KW-0378">Hydrolase</keyword>
<evidence type="ECO:0000256" key="5">
    <source>
        <dbReference type="ARBA" id="ARBA00022833"/>
    </source>
</evidence>
<evidence type="ECO:0000256" key="1">
    <source>
        <dbReference type="ARBA" id="ARBA00001947"/>
    </source>
</evidence>
<dbReference type="SUPFAM" id="SSF56281">
    <property type="entry name" value="Metallo-hydrolase/oxidoreductase"/>
    <property type="match status" value="1"/>
</dbReference>
<evidence type="ECO:0000313" key="8">
    <source>
        <dbReference type="Proteomes" id="UP000008493"/>
    </source>
</evidence>